<sequence length="80" mass="8414">MPAITAFSLRIAYAAIALGVVIGALAFVRSGALMIAAGTALIALARRSQISRQRRIIECYFPLAIAITLFTLALALPKGL</sequence>
<dbReference type="AlphaFoldDB" id="A0A6J6FYH8"/>
<dbReference type="EMBL" id="CAEZUI010000032">
    <property type="protein sequence ID" value="CAB4593430.1"/>
    <property type="molecule type" value="Genomic_DNA"/>
</dbReference>
<dbReference type="EMBL" id="CAESAK010000038">
    <property type="protein sequence ID" value="CAB4334154.1"/>
    <property type="molecule type" value="Genomic_DNA"/>
</dbReference>
<proteinExistence type="predicted"/>
<keyword evidence="1" id="KW-0472">Membrane</keyword>
<evidence type="ECO:0000313" key="3">
    <source>
        <dbReference type="EMBL" id="CAB4593430.1"/>
    </source>
</evidence>
<keyword evidence="1" id="KW-0812">Transmembrane</keyword>
<name>A0A6J6FYH8_9ZZZZ</name>
<reference evidence="3" key="1">
    <citation type="submission" date="2020-05" db="EMBL/GenBank/DDBJ databases">
        <authorList>
            <person name="Chiriac C."/>
            <person name="Salcher M."/>
            <person name="Ghai R."/>
            <person name="Kavagutti S V."/>
        </authorList>
    </citation>
    <scope>NUCLEOTIDE SEQUENCE</scope>
</reference>
<keyword evidence="1" id="KW-1133">Transmembrane helix</keyword>
<evidence type="ECO:0000256" key="1">
    <source>
        <dbReference type="SAM" id="Phobius"/>
    </source>
</evidence>
<gene>
    <name evidence="3" type="ORF">UFOPK1807_00405</name>
    <name evidence="2" type="ORF">UFOPK3775_00418</name>
</gene>
<feature type="transmembrane region" description="Helical" evidence="1">
    <location>
        <begin position="57"/>
        <end position="76"/>
    </location>
</feature>
<evidence type="ECO:0000313" key="2">
    <source>
        <dbReference type="EMBL" id="CAB4334154.1"/>
    </source>
</evidence>
<protein>
    <submittedName>
        <fullName evidence="3">Unannotated protein</fullName>
    </submittedName>
</protein>
<accession>A0A6J6FYH8</accession>
<feature type="transmembrane region" description="Helical" evidence="1">
    <location>
        <begin position="12"/>
        <end position="45"/>
    </location>
</feature>
<organism evidence="3">
    <name type="scientific">freshwater metagenome</name>
    <dbReference type="NCBI Taxonomy" id="449393"/>
    <lineage>
        <taxon>unclassified sequences</taxon>
        <taxon>metagenomes</taxon>
        <taxon>ecological metagenomes</taxon>
    </lineage>
</organism>